<dbReference type="InterPro" id="IPR041589">
    <property type="entry name" value="DNAH3_AAA_lid_1"/>
</dbReference>
<dbReference type="Gene3D" id="1.10.8.1220">
    <property type="match status" value="1"/>
</dbReference>
<sequence length="4652" mass="534349">MTSIFARRASRINAPELTETLRERLARRNKEFECRRPALDERFDFLFQKVADFFKEEKDFVEECILFKNQNILQNDSCESLYRFFGVNGLRAVFFTASSRTSGPNDKFMQGPRQNVQTKRFITLSTGKEEIVKGLCAVFIRCSNHREVKMETIVDDITFIGVDFSRGVLHTLEYLLSSILVPQLISTPKQLLTEKSACSEFNKQELIDNIKNFTAVMCNSSEILENQVILKPCSEKLLSGLKLLPEDNSTLSSLSLLVDADACISVWIGQLEQVLGISDQIRKESGETGPRAELDYWRRRMATFHSLLHQMKNPICKSVLVVLQSHKSKMIKKWIHVDATITKYANEAKDNVRFLYTLEEFCEPLYRRDPVNMVDCLPKLINAVRLIYNVSTYYNTTEAITSLFIKITNQMIAACKAYIFDQGRRDMWTKPFEETIKKVIDCCRLNEAYQENFHRVKEELDHSSESKKFDFSEIHIFGKFNIFCRRLQAIRDVLEQTKHYALLQSSNIEGLASLIGQYTAAMNQLKNKPLNVLDQRDSEVDEEFELFFERMKAVQTGLESLFSRKLDLIPSARIALQVIQQFDQLKLVQSAIEPSYFRALLQFGKEITEVTKEYKRHKDDPPIPWDMPPVAGRISWARQLFRRIEAPMLCFQEQTKLMHTKEAREITKQYNRLAETLVTFEMVHYQNWIKRLNIAKVGLRDPLLVQDPSTYGLSIALDPDLLVLYREIDLLAKFGMEIPQLALELVDQGKELKANYDRLKFMLSEIGRIDAMLQPLLVPLMRSQFATLQTVLKPGLTFLNWTSLGIRDYMDNVFEQLHQMELLAERSNDLCAYRISAILEEMTSMCLCELPAGTSWTVDYFLERTQGLCAEANKQLRVKSQLVQTAVYELIDMLCGEYRNKLDRILSTQSRATSSRMMNGSRQELSRSPDQKPGPSRAGSAMSRSAQERCKKQIEDSVTRVLEHFHQCLIDTLVRLIRNTLEYLRRNFTMASNVVLGSDSEKQQKFLFFSTNAQLSLPNIMIQPSVDDLHRVLNSVTLLVMSVTVNVPLWDLKLCAPGEHEALIRPTPSVAIDQANTDEERENRSKQFSPRRDSTVNTDVTIRIADSHGSNKTISANHVQTYYDHIKENKEISKLCMMLMGSLAPVSGRVKEVLKRFDHYSYLWNTSQERELDDFMKQEHGLADYDSVLCRYQGEILRIQCEPDELRCCPLLICTDQLKQSILVEIDRWKVQYGRACNKCYRQKMYEIFTVIDRFEKILSRRVKDLDDIRIVMNALKELREIEVDIDIQLGPIEESYALLAKYQLPVEKEDLEKADTLRYSWNKLGKQMREAQEYLIQIQPNCRAQLVESVAQFKEDCATFYEDYDTVGPMATGISPREASDRLIIFQNRFDSLHRAFITCGAGEELFGLPVSDYPRIHQIRRELSLLQKLYSLYNTVLNKTASYQEILWAEVKIDSVSAELQDLQNRCLKLPKALREYQAYEDLRQKLADFNEIMPLLELMANPAMRPRHWQRLTEVTKHPFNLEIEGFALRNILEAPLLKYKEDVEDICISAIKERDIENKLQAIKAEWSAHEFQFVTFKNRGELLLRGDHTMELISFMEDSLMVLGSLLSNRYNAPFRKDIQNLISRISNSNEIVEQWLALQNLWIYLEAVFIGGDIARQLPAEAKRFANVDKSWQRIMQRAHETINVISCCMGDDLLTQLLPHCMEQLEICQKSLTGYLEKKRLLFPRFFFVSDPTLLEILGQASNPHTIQAHLLSVFDNIKTVKFHEKNTDMILTCYSQEGEVLELARPVKAEGHVEVWLSVLLKQAQYSLHKVIHSAYWAVMSMDFDLLEFLNSYPAQVGLLGIQFIWTRDATNALKNARHDKRIMQKTDTTFTRLLSTLILQTTKDLSPVERTKYETLITIHLHQKDIFTGLVKDRIRSATDFEWLKQTRFYYLEDSDKCLISITDVNFVYQNEFLGCTERLAITPLTDRCYITLAQALGMSMGGSPAGPAGTGKTETVKDMGRCLGKYVIVSNCSDQMDYRGLGRIFKGLAQSGSWGCFDEFNRIELPVLSVAAQQIAIVLTCKKERRTHFLFTDGDTVEMNPEFGIFLTMNPGYAGRQELPENLKINFRTVAMMVPDRQIIIRVKLASCGFNDNITLAQKFYTLYKLCEEQLSKQVHYDFGLRNILSVLRTLGAVRRANPNDTEFVTVMRVLRDMNLSKLVGADEPLFMSLLNDLFPGVSLDKGGYPALETAINKQLQTARLISHPPWFLKVIQLYETQRVRHGMMILGPSGTGKTTCIHTLMKAMSECLEPHREMRMNPKAITAAQMFGRLDVSTNDWTDGIFSTLWRRTLKAKKGEHIWLVLDGPVDALWIENLNSVLDDSKLLTLANGDRIPMSPNCKILFEVDNVDNATPATVSRNGMVYISTSTLNWEPLLKGWLLTRQRAEADQLLELFNTSFSQTYQYVTRHLTLKSNVLEAFLIRQACDLLIGLIPNNDDRGQSAVLGSHLNRLYTFALLWSVGALLEGDDRSKLEMFLRKHETIELDLPATSSDSTESAYDYLVSETGQWIHWSSKVEPFAYPTDHTPEYATLLVPSVNSVRTEYLVDLIAKQQKSVLVIGEPGTAKTVIVNKYMSRYSPEFHEHRTLNFSSVTTPNGIQRIIESFVDKRMGNTYGPPAGRKMTVFIDDISMPVINEWGDQVANEIVRQLIEMGGFYNLQKPGDFTSIVDMQFLAAMVHPGSGRNDIPQRLKRQFCIFNCTLPDSSSIDRIFGAIANGHYCKERGFQIGVCDLVNRLVPVTRILWQVVKGRLLPTPAKFHYIFNLRDLSRIWQGMISTNAEVVKNEERMMSLWQHECTRVLADRFTNVEDQRWFEKTILRIADEELDHEHVNMISEHLPYFVNFMRDPPEPTGDEPDDFVIEAPRIYEPIGSFQDLSSRLSTYLHRYNESIRGAHMDLVLFQDAMTQLVRISRILYMPRGHALLIGVGGSGKQSLTRLASFIAGYQTQQITLTRSYNVNNLLDDFKLLYRTAGLKGKGITFLFTDQEIKDEAFLEYMNNVLASGVIANLFARDEMDEICQDLIPIMKKEFPRRAPTNENLLAYFYSRTRQNLHVSLCFSPIGEKFRRRALKFPGLFSGCTIVWFHRWPKEALVAVADHYLSEFPIVCSAAVRRELIHTMGIVHDGVAESCVEYFSRYRRQTHVTPKSYLSFLVSYKTVYKQQHSHFASQAQRMDSGLKKLTEAQGNVVELSKELAVKEKELEVANKDAERVLETVTVQQRASTEIRNRVQVVKDKAQAIVDEIDRDRAVAEAKLEAAKPALQEAADALNTIKPADIATVRRLGKPPNLIMRIMDCVLILFQRHVDSYQPDMERQCPRPSWSESLKFMTNTGFLTMLMTFPKDLINGETVELLEPYLTMEDYNLEVAKKVCGNVAGLLSWTRAMACFYSINKEVLPLKDNLVKQEARLTKANADLQAAQAILDEKERELAKVQAVYEEALLKRQALLDDADQCRRKMNAASILIGSLADEQVRWTEQSKSFKEHIDFLVGDVLVATAFLSYCGPFNQDFRQSMIITWQREVRIRKVPGSAMVNLLTMLTDQTQIGEWNLQGLPKDELSIQNGIIVDQASRYPLLIDPQGQGRSWIRNREKARDLICTTLGNKYFRQHLEDALSQGRPLLIEDAGEELDPVLDNVLERNFIKQGSMFKVKIGDKEVDVLTGFKLYITTKMANPCYAPEVSARTSVIDFTVTIKGLEEQLLGRVILSERQELESQRVSLMEDVQTNKKRIKELEDNLLLRLASVQGSLVDDVDLINVLNTTKTTAADVSRKLEKASETEIQITAAREEYRPIATRGSVLYFLIVEMSMVNCMYQTSLRQFLNLFDISLSKAEKSPVTPKRISNVIECMTYGVWKYVVRGLYEVDKPTFSLLLALKIEMQASRIRHEEFQVFIKGGASLDLNTVKPKPFKWITDMTWLHLVALSNLNQFATILDQVQQNERGWRQWFDKPTPETGVIPDGYQGSLDTFRRLLLVRAWCPDRIMNQATVFVTNTLGQRYAEGFVLDIEGVYLESTPRWPMVGLLSMGSDPTTQIDMLAKKYRVECRTISMGQGQEVHARKLLSQSLSGGGWVLLQNCHLSLAYLDEVLNQLIDSEHVHEEFRLWVTTEVNVHFPITFLQTAIKFTNEPPQGVKASLKRTYSSFTQDYLDINTLVYWKPMMFAVTFLHTTVQERRQYGPLGWNIPYEFNTADLNASLQFVQNHLDDLDAKKTIEWKCVRYMLGEIQYGGRVTDDFDQRLLNTYCQSWFHEGLFSPDFRFAAGFPVPQFTKLSEILTWINELPNTDTPNIFGLHENANISYQSKKAKQILDCILNIQPKDASVGEGGGTREDVVRQMAEDMLDKLPPDYVAFEVTERLNQMGALQPMNIFLRQELERIQRLLSTVRVCLTDLKLAIDGTIVMSESLREALDCMYDARIPASWTKLSWDSSTLGFWFTELIERNHQFSDWLRNGRPICFWMTGFFNQQSFLTAIRQEVTRNHPGWALDTVVLWNEVTKYMHDDCTRPPTEGAYVYGLFIEGADFDRRSMRLSEAKPKILYASMPVIHILAIDISKDKTIPRDMLVNQYSCPVYRKPRRTDLTYIGSLYLRCPSTKPPEHWILRGTALLCDIR</sequence>
<feature type="domain" description="AAA+ ATPase" evidence="16">
    <location>
        <begin position="1991"/>
        <end position="2127"/>
    </location>
</feature>
<feature type="region of interest" description="Disordered" evidence="15">
    <location>
        <begin position="1066"/>
        <end position="1093"/>
    </location>
</feature>
<evidence type="ECO:0000256" key="9">
    <source>
        <dbReference type="ARBA" id="ARBA00023054"/>
    </source>
</evidence>
<evidence type="ECO:0000259" key="16">
    <source>
        <dbReference type="SMART" id="SM00382"/>
    </source>
</evidence>
<evidence type="ECO:0000313" key="17">
    <source>
        <dbReference type="EMBL" id="THD25458.1"/>
    </source>
</evidence>
<dbReference type="InterPro" id="IPR013602">
    <property type="entry name" value="Dynein_heavy_linker"/>
</dbReference>
<keyword evidence="12" id="KW-0206">Cytoskeleton</keyword>
<proteinExistence type="inferred from homology"/>
<dbReference type="FunFam" id="1.10.8.710:FF:000003">
    <property type="entry name" value="Dynein axonemal heavy chain 5"/>
    <property type="match status" value="1"/>
</dbReference>
<gene>
    <name evidence="17" type="ORF">D915_003772</name>
</gene>
<dbReference type="Gene3D" id="3.20.180.20">
    <property type="entry name" value="Dynein heavy chain, N-terminal domain 2"/>
    <property type="match status" value="1"/>
</dbReference>
<evidence type="ECO:0000256" key="10">
    <source>
        <dbReference type="ARBA" id="ARBA00023069"/>
    </source>
</evidence>
<dbReference type="InterPro" id="IPR056759">
    <property type="entry name" value="DYH2-5-8_CC"/>
</dbReference>
<evidence type="ECO:0000256" key="1">
    <source>
        <dbReference type="ARBA" id="ARBA00004430"/>
    </source>
</evidence>
<dbReference type="FunFam" id="1.10.287.2620:FF:000003">
    <property type="entry name" value="Dynein, axonemal, heavy chain 5"/>
    <property type="match status" value="1"/>
</dbReference>
<evidence type="ECO:0000256" key="2">
    <source>
        <dbReference type="ARBA" id="ARBA00008887"/>
    </source>
</evidence>
<dbReference type="FunFam" id="1.20.920.20:FF:000004">
    <property type="entry name" value="Dynein axonemal heavy chain 5"/>
    <property type="match status" value="1"/>
</dbReference>
<evidence type="ECO:0000256" key="15">
    <source>
        <dbReference type="SAM" id="MobiDB-lite"/>
    </source>
</evidence>
<evidence type="ECO:0000256" key="13">
    <source>
        <dbReference type="ARBA" id="ARBA00023273"/>
    </source>
</evidence>
<comment type="subcellular location">
    <subcellularLocation>
        <location evidence="1">Cytoplasm</location>
        <location evidence="1">Cytoskeleton</location>
        <location evidence="1">Cilium axoneme</location>
    </subcellularLocation>
</comment>
<dbReference type="Pfam" id="PF08393">
    <property type="entry name" value="DHC_N2"/>
    <property type="match status" value="1"/>
</dbReference>
<feature type="coiled-coil region" evidence="14">
    <location>
        <begin position="3445"/>
        <end position="3503"/>
    </location>
</feature>
<evidence type="ECO:0000313" key="18">
    <source>
        <dbReference type="Proteomes" id="UP000230066"/>
    </source>
</evidence>
<dbReference type="Gene3D" id="1.10.8.720">
    <property type="entry name" value="Region D6 of dynein motor"/>
    <property type="match status" value="1"/>
</dbReference>
<evidence type="ECO:0000256" key="8">
    <source>
        <dbReference type="ARBA" id="ARBA00023017"/>
    </source>
</evidence>
<keyword evidence="8" id="KW-0243">Dynein</keyword>
<feature type="domain" description="AAA+ ATPase" evidence="16">
    <location>
        <begin position="2270"/>
        <end position="2399"/>
    </location>
</feature>
<dbReference type="InterPro" id="IPR042222">
    <property type="entry name" value="Dynein_2_N"/>
</dbReference>
<keyword evidence="11" id="KW-0505">Motor protein</keyword>
<dbReference type="InterPro" id="IPR035706">
    <property type="entry name" value="AAA_9"/>
</dbReference>
<dbReference type="FunFam" id="3.10.490.20:FF:000010">
    <property type="entry name" value="Dynein heavy chain, putative"/>
    <property type="match status" value="1"/>
</dbReference>
<dbReference type="EMBL" id="JXXN02001134">
    <property type="protein sequence ID" value="THD25458.1"/>
    <property type="molecule type" value="Genomic_DNA"/>
</dbReference>
<dbReference type="Gene3D" id="1.20.140.100">
    <property type="entry name" value="Dynein heavy chain, N-terminal domain 2"/>
    <property type="match status" value="1"/>
</dbReference>
<dbReference type="InterPro" id="IPR024743">
    <property type="entry name" value="Dynein_HC_stalk"/>
</dbReference>
<dbReference type="FunFam" id="1.20.920.30:FF:000004">
    <property type="entry name" value="Dynein axonemal heavy chain 5"/>
    <property type="match status" value="1"/>
</dbReference>
<dbReference type="GO" id="GO:0051959">
    <property type="term" value="F:dynein light intermediate chain binding"/>
    <property type="evidence" value="ECO:0007669"/>
    <property type="project" value="InterPro"/>
</dbReference>
<dbReference type="InterPro" id="IPR041228">
    <property type="entry name" value="Dynein_C"/>
</dbReference>
<keyword evidence="10" id="KW-0969">Cilium</keyword>
<name>A0A4E0RUG7_FASHE</name>
<feature type="compositionally biased region" description="Polar residues" evidence="15">
    <location>
        <begin position="909"/>
        <end position="923"/>
    </location>
</feature>
<evidence type="ECO:0000256" key="4">
    <source>
        <dbReference type="ARBA" id="ARBA00022701"/>
    </source>
</evidence>
<comment type="similarity">
    <text evidence="2">Belongs to the dynein heavy chain family.</text>
</comment>
<dbReference type="Pfam" id="PF12777">
    <property type="entry name" value="MT"/>
    <property type="match status" value="1"/>
</dbReference>
<comment type="caution">
    <text evidence="17">The sequence shown here is derived from an EMBL/GenBank/DDBJ whole genome shotgun (WGS) entry which is preliminary data.</text>
</comment>
<dbReference type="FunFam" id="3.40.50.300:FF:000049">
    <property type="entry name" value="Dynein, axonemal, heavy chain 5"/>
    <property type="match status" value="1"/>
</dbReference>
<dbReference type="Pfam" id="PF08385">
    <property type="entry name" value="DHC_N1"/>
    <property type="match status" value="1"/>
</dbReference>
<evidence type="ECO:0000256" key="6">
    <source>
        <dbReference type="ARBA" id="ARBA00022741"/>
    </source>
</evidence>
<dbReference type="SMART" id="SM00382">
    <property type="entry name" value="AAA"/>
    <property type="match status" value="3"/>
</dbReference>
<dbReference type="Gene3D" id="1.10.287.2620">
    <property type="match status" value="1"/>
</dbReference>
<dbReference type="Gene3D" id="3.40.50.300">
    <property type="entry name" value="P-loop containing nucleotide triphosphate hydrolases"/>
    <property type="match status" value="5"/>
</dbReference>
<feature type="compositionally biased region" description="Basic and acidic residues" evidence="15">
    <location>
        <begin position="1081"/>
        <end position="1093"/>
    </location>
</feature>
<keyword evidence="6" id="KW-0547">Nucleotide-binding</keyword>
<dbReference type="Pfam" id="PF17857">
    <property type="entry name" value="AAA_lid_1"/>
    <property type="match status" value="1"/>
</dbReference>
<dbReference type="FunFam" id="3.40.50.300:FF:001221">
    <property type="entry name" value="Axonemal dynein heavy chain 8"/>
    <property type="match status" value="1"/>
</dbReference>
<feature type="coiled-coil region" evidence="14">
    <location>
        <begin position="3228"/>
        <end position="3262"/>
    </location>
</feature>
<organism evidence="17 18">
    <name type="scientific">Fasciola hepatica</name>
    <name type="common">Liver fluke</name>
    <dbReference type="NCBI Taxonomy" id="6192"/>
    <lineage>
        <taxon>Eukaryota</taxon>
        <taxon>Metazoa</taxon>
        <taxon>Spiralia</taxon>
        <taxon>Lophotrochozoa</taxon>
        <taxon>Platyhelminthes</taxon>
        <taxon>Trematoda</taxon>
        <taxon>Digenea</taxon>
        <taxon>Plagiorchiida</taxon>
        <taxon>Echinostomata</taxon>
        <taxon>Echinostomatoidea</taxon>
        <taxon>Fasciolidae</taxon>
        <taxon>Fasciola</taxon>
    </lineage>
</organism>
<feature type="region of interest" description="Disordered" evidence="15">
    <location>
        <begin position="909"/>
        <end position="946"/>
    </location>
</feature>
<evidence type="ECO:0000256" key="3">
    <source>
        <dbReference type="ARBA" id="ARBA00022490"/>
    </source>
</evidence>
<dbReference type="FunFam" id="1.20.1270.280:FF:000002">
    <property type="entry name" value="Dynein heavy chain 5, axonemal"/>
    <property type="match status" value="1"/>
</dbReference>
<dbReference type="Pfam" id="PF12781">
    <property type="entry name" value="AAA_9"/>
    <property type="match status" value="1"/>
</dbReference>
<keyword evidence="4" id="KW-0493">Microtubule</keyword>
<dbReference type="FunFam" id="1.10.8.1220:FF:000001">
    <property type="entry name" value="Dynein axonemal heavy chain 5"/>
    <property type="match status" value="1"/>
</dbReference>
<evidence type="ECO:0000256" key="14">
    <source>
        <dbReference type="SAM" id="Coils"/>
    </source>
</evidence>
<dbReference type="InterPro" id="IPR026983">
    <property type="entry name" value="DHC"/>
</dbReference>
<evidence type="ECO:0000256" key="11">
    <source>
        <dbReference type="ARBA" id="ARBA00023175"/>
    </source>
</evidence>
<dbReference type="GO" id="GO:0005858">
    <property type="term" value="C:axonemal dynein complex"/>
    <property type="evidence" value="ECO:0007669"/>
    <property type="project" value="TreeGrafter"/>
</dbReference>
<dbReference type="InterPro" id="IPR042219">
    <property type="entry name" value="AAA_lid_11_sf"/>
</dbReference>
<dbReference type="Pfam" id="PF03028">
    <property type="entry name" value="Dynein_heavy"/>
    <property type="match status" value="1"/>
</dbReference>
<feature type="coiled-coil region" evidence="14">
    <location>
        <begin position="3754"/>
        <end position="3781"/>
    </location>
</feature>
<dbReference type="InterPro" id="IPR041658">
    <property type="entry name" value="AAA_lid_11"/>
</dbReference>
<dbReference type="Gene3D" id="1.20.920.30">
    <property type="match status" value="1"/>
</dbReference>
<dbReference type="Gene3D" id="6.10.140.1060">
    <property type="match status" value="1"/>
</dbReference>
<evidence type="ECO:0000256" key="7">
    <source>
        <dbReference type="ARBA" id="ARBA00022840"/>
    </source>
</evidence>
<dbReference type="Gene3D" id="1.20.58.1120">
    <property type="match status" value="1"/>
</dbReference>
<dbReference type="Gene3D" id="3.10.490.20">
    <property type="match status" value="1"/>
</dbReference>
<keyword evidence="7" id="KW-0067">ATP-binding</keyword>
<dbReference type="GO" id="GO:0045505">
    <property type="term" value="F:dynein intermediate chain binding"/>
    <property type="evidence" value="ECO:0007669"/>
    <property type="project" value="InterPro"/>
</dbReference>
<dbReference type="InterPro" id="IPR043160">
    <property type="entry name" value="Dynein_C_barrel"/>
</dbReference>
<dbReference type="GO" id="GO:0008569">
    <property type="term" value="F:minus-end-directed microtubule motor activity"/>
    <property type="evidence" value="ECO:0007669"/>
    <property type="project" value="InterPro"/>
</dbReference>
<dbReference type="PANTHER" id="PTHR46532:SF4">
    <property type="entry name" value="AAA+ ATPASE DOMAIN-CONTAINING PROTEIN"/>
    <property type="match status" value="1"/>
</dbReference>
<keyword evidence="5" id="KW-0677">Repeat</keyword>
<dbReference type="FunFam" id="3.40.50.300:FF:000044">
    <property type="entry name" value="Dynein heavy chain 5, axonemal"/>
    <property type="match status" value="1"/>
</dbReference>
<keyword evidence="9 14" id="KW-0175">Coiled coil</keyword>
<keyword evidence="13" id="KW-0966">Cell projection</keyword>
<dbReference type="InterPro" id="IPR024317">
    <property type="entry name" value="Dynein_heavy_chain_D4_dom"/>
</dbReference>
<dbReference type="InterPro" id="IPR035699">
    <property type="entry name" value="AAA_6"/>
</dbReference>
<dbReference type="Pfam" id="PF18199">
    <property type="entry name" value="Dynein_C"/>
    <property type="match status" value="1"/>
</dbReference>
<dbReference type="GO" id="GO:0005524">
    <property type="term" value="F:ATP binding"/>
    <property type="evidence" value="ECO:0007669"/>
    <property type="project" value="UniProtKB-KW"/>
</dbReference>
<dbReference type="Gene3D" id="1.20.1270.280">
    <property type="match status" value="1"/>
</dbReference>
<keyword evidence="18" id="KW-1185">Reference proteome</keyword>
<dbReference type="FunFam" id="1.20.58.1120:FF:000004">
    <property type="entry name" value="Dynein axonemal heavy chain 5"/>
    <property type="match status" value="1"/>
</dbReference>
<dbReference type="GO" id="GO:0097729">
    <property type="term" value="C:9+2 motile cilium"/>
    <property type="evidence" value="ECO:0007669"/>
    <property type="project" value="UniProtKB-ARBA"/>
</dbReference>
<dbReference type="PANTHER" id="PTHR46532">
    <property type="entry name" value="MALE FERTILITY FACTOR KL5"/>
    <property type="match status" value="1"/>
</dbReference>
<dbReference type="FunFam" id="3.40.50.300:FF:000320">
    <property type="entry name" value="Dynein, axonemal, heavy chain 5"/>
    <property type="match status" value="1"/>
</dbReference>
<dbReference type="FunFam" id="3.20.180.20:FF:000001">
    <property type="entry name" value="Dynein axonemal heavy chain 5"/>
    <property type="match status" value="1"/>
</dbReference>
<dbReference type="SUPFAM" id="SSF52540">
    <property type="entry name" value="P-loop containing nucleoside triphosphate hydrolases"/>
    <property type="match status" value="4"/>
</dbReference>
<dbReference type="Proteomes" id="UP000230066">
    <property type="component" value="Unassembled WGS sequence"/>
</dbReference>
<dbReference type="InterPro" id="IPR013594">
    <property type="entry name" value="Dynein_heavy_tail"/>
</dbReference>
<dbReference type="Pfam" id="PF18198">
    <property type="entry name" value="AAA_lid_11"/>
    <property type="match status" value="1"/>
</dbReference>
<evidence type="ECO:0000256" key="12">
    <source>
        <dbReference type="ARBA" id="ARBA00023212"/>
    </source>
</evidence>
<protein>
    <submittedName>
        <fullName evidence="17">Dynein heavy chain</fullName>
    </submittedName>
</protein>
<dbReference type="InterPro" id="IPR042228">
    <property type="entry name" value="Dynein_linker_3"/>
</dbReference>
<dbReference type="Pfam" id="PF12774">
    <property type="entry name" value="AAA_6"/>
    <property type="match status" value="1"/>
</dbReference>
<feature type="domain" description="AAA+ ATPase" evidence="16">
    <location>
        <begin position="2601"/>
        <end position="2749"/>
    </location>
</feature>
<dbReference type="InterPro" id="IPR004273">
    <property type="entry name" value="Dynein_heavy_D6_P-loop"/>
</dbReference>
<dbReference type="Pfam" id="PF12775">
    <property type="entry name" value="AAA_7"/>
    <property type="match status" value="1"/>
</dbReference>
<dbReference type="Gene3D" id="1.20.920.20">
    <property type="match status" value="1"/>
</dbReference>
<dbReference type="InterPro" id="IPR043157">
    <property type="entry name" value="Dynein_AAA1S"/>
</dbReference>
<dbReference type="GO" id="GO:0005874">
    <property type="term" value="C:microtubule"/>
    <property type="evidence" value="ECO:0007669"/>
    <property type="project" value="UniProtKB-KW"/>
</dbReference>
<dbReference type="Pfam" id="PF17852">
    <property type="entry name" value="Dynein_AAA_lid"/>
    <property type="match status" value="1"/>
</dbReference>
<dbReference type="FunFam" id="3.40.50.300:FF:000543">
    <property type="entry name" value="Dynein axonemal heavy chain 5"/>
    <property type="match status" value="1"/>
</dbReference>
<dbReference type="InterPro" id="IPR041466">
    <property type="entry name" value="Dynein_AAA5_ext"/>
</dbReference>
<dbReference type="InterPro" id="IPR027417">
    <property type="entry name" value="P-loop_NTPase"/>
</dbReference>
<dbReference type="FunFam" id="1.10.8.720:FF:000004">
    <property type="entry name" value="Dynein heavy chain 5, axonemal"/>
    <property type="match status" value="1"/>
</dbReference>
<dbReference type="Gene3D" id="1.10.472.130">
    <property type="match status" value="1"/>
</dbReference>
<dbReference type="InterPro" id="IPR003593">
    <property type="entry name" value="AAA+_ATPase"/>
</dbReference>
<keyword evidence="3" id="KW-0963">Cytoplasm</keyword>
<evidence type="ECO:0000256" key="5">
    <source>
        <dbReference type="ARBA" id="ARBA00022737"/>
    </source>
</evidence>
<dbReference type="FunFam" id="3.40.50.300:FF:002141">
    <property type="entry name" value="Dynein heavy chain"/>
    <property type="match status" value="1"/>
</dbReference>
<dbReference type="Pfam" id="PF25007">
    <property type="entry name" value="DYH2-5-8_CC"/>
    <property type="match status" value="1"/>
</dbReference>
<dbReference type="FunFam" id="1.20.140.100:FF:000003">
    <property type="entry name" value="Dynein, axonemal, heavy chain 5"/>
    <property type="match status" value="1"/>
</dbReference>
<dbReference type="GO" id="GO:0007018">
    <property type="term" value="P:microtubule-based movement"/>
    <property type="evidence" value="ECO:0007669"/>
    <property type="project" value="InterPro"/>
</dbReference>
<dbReference type="Gene3D" id="1.10.8.710">
    <property type="match status" value="1"/>
</dbReference>
<reference evidence="17" key="1">
    <citation type="submission" date="2019-03" db="EMBL/GenBank/DDBJ databases">
        <title>Improved annotation for the trematode Fasciola hepatica.</title>
        <authorList>
            <person name="Choi Y.-J."/>
            <person name="Martin J."/>
            <person name="Mitreva M."/>
        </authorList>
    </citation>
    <scope>NUCLEOTIDE SEQUENCE [LARGE SCALE GENOMIC DNA]</scope>
</reference>
<accession>A0A4E0RUG7</accession>
<dbReference type="Pfam" id="PF12780">
    <property type="entry name" value="AAA_8"/>
    <property type="match status" value="1"/>
</dbReference>